<dbReference type="Pfam" id="PF17111">
    <property type="entry name" value="PigL_N"/>
    <property type="match status" value="1"/>
</dbReference>
<gene>
    <name evidence="5" type="ORF">TPAR_01252</name>
</gene>
<evidence type="ECO:0000256" key="3">
    <source>
        <dbReference type="SAM" id="MobiDB-lite"/>
    </source>
</evidence>
<proteinExistence type="predicted"/>
<name>A0A2S4L7Y2_9HYPO</name>
<dbReference type="OrthoDB" id="10257049at2759"/>
<dbReference type="InterPro" id="IPR036770">
    <property type="entry name" value="Ankyrin_rpt-contain_sf"/>
</dbReference>
<reference evidence="5 6" key="1">
    <citation type="submission" date="2018-01" db="EMBL/GenBank/DDBJ databases">
        <title>Harnessing the power of phylogenomics to disentangle the directionality and signatures of interkingdom host jumping in the parasitic fungal genus Tolypocladium.</title>
        <authorList>
            <person name="Quandt C.A."/>
            <person name="Patterson W."/>
            <person name="Spatafora J.W."/>
        </authorList>
    </citation>
    <scope>NUCLEOTIDE SEQUENCE [LARGE SCALE GENOMIC DNA]</scope>
    <source>
        <strain evidence="5 6">NRBC 100945</strain>
    </source>
</reference>
<dbReference type="Pfam" id="PF00023">
    <property type="entry name" value="Ank"/>
    <property type="match status" value="1"/>
</dbReference>
<dbReference type="STRING" id="94208.A0A2S4L7Y2"/>
<dbReference type="AlphaFoldDB" id="A0A2S4L7Y2"/>
<keyword evidence="1" id="KW-0677">Repeat</keyword>
<feature type="region of interest" description="Disordered" evidence="3">
    <location>
        <begin position="745"/>
        <end position="814"/>
    </location>
</feature>
<feature type="compositionally biased region" description="Basic and acidic residues" evidence="3">
    <location>
        <begin position="913"/>
        <end position="922"/>
    </location>
</feature>
<sequence>MEAVGAGASTLAFVLLGLKSAKIIHDALSTIKDAPKTVRELAQDIQFLQSVLERLSRCSLGDASSGTVVSLRDMLQTCTAELSGIEARITQFSTRPSSSRSRRVYKGLLAFVKEKDLEEARNRIRDKATQANLYLNLIQAQTISETSSSINTQASATTGILQQILGEVARLHERLDSSAASSTAANPVGVEMDTDYTSNSVVEGLEAMTLCSELEESISRLSSLVDHDGLTLDANDAEQITDDLQRLIRLAKDKVYAKETGSSKAPANANTMEEDSRLVRRDLKLIEGLILSAPRVAINQSGIKVPNSNQLLADLPGGTVIKQKRLREEINVNYGYFTITTNKRRRICRAPVPDSSGNASSHGDVMANLMFRPSDSSWMFTVSVSQGQLFDRSTQSIPRISVSPILPNDSLVFRLVQEGRLDDFRILLDEGKASLRDHDEQGMPLLHYAATGSTQMCKFLIESGADVDEMGEHSGTALSHIMGLGLHDRMLLLLENMADPTLSFPGWDNPLSTACSSDMPSVELFLKHGGHFALDDFEGSDMNGRTRLHQVCMAESRSTSKLKAVAMLVAAGAKITARIVRSWSADDHQTLGFTCLHSLVYKAQRTENRDDLETLVFLIQHGADTSALDHHQNTVSMRAYLSNEDDNYHCSKGSYRGDLWDAALTICGHDLDQFRTSYPRVPRYNKRYSREDFERLWWGNEHLCPYWDDRRYPETGGNDDYWRRPPQRCDHTSCSDCEEYHASFANAEPDTKGDDSIPLWSRDRHPRSPSLGDPEYSYDEHLTWGKSEESDRESSPEEELSYWTSVDKGGNEEEESYDRFEDDISLPYSEDGEVAYQRLMGEGNYEEGDLEVGTEYYNGDALYDYCFGLEMTPPCSEDVEEAYWRLMGKRDEEGSRESPSTLSGKGGYTCNGDEVHRAENES</sequence>
<keyword evidence="2" id="KW-0040">ANK repeat</keyword>
<accession>A0A2S4L7Y2</accession>
<keyword evidence="6" id="KW-1185">Reference proteome</keyword>
<dbReference type="EMBL" id="PKSG01000128">
    <property type="protein sequence ID" value="POR38554.1"/>
    <property type="molecule type" value="Genomic_DNA"/>
</dbReference>
<evidence type="ECO:0000259" key="4">
    <source>
        <dbReference type="Pfam" id="PF17111"/>
    </source>
</evidence>
<dbReference type="PANTHER" id="PTHR24189">
    <property type="entry name" value="MYOTROPHIN"/>
    <property type="match status" value="1"/>
</dbReference>
<evidence type="ECO:0000256" key="1">
    <source>
        <dbReference type="ARBA" id="ARBA00022737"/>
    </source>
</evidence>
<dbReference type="Proteomes" id="UP000237481">
    <property type="component" value="Unassembled WGS sequence"/>
</dbReference>
<evidence type="ECO:0000313" key="5">
    <source>
        <dbReference type="EMBL" id="POR38554.1"/>
    </source>
</evidence>
<organism evidence="5 6">
    <name type="scientific">Tolypocladium paradoxum</name>
    <dbReference type="NCBI Taxonomy" id="94208"/>
    <lineage>
        <taxon>Eukaryota</taxon>
        <taxon>Fungi</taxon>
        <taxon>Dikarya</taxon>
        <taxon>Ascomycota</taxon>
        <taxon>Pezizomycotina</taxon>
        <taxon>Sordariomycetes</taxon>
        <taxon>Hypocreomycetidae</taxon>
        <taxon>Hypocreales</taxon>
        <taxon>Ophiocordycipitaceae</taxon>
        <taxon>Tolypocladium</taxon>
    </lineage>
</organism>
<evidence type="ECO:0000256" key="2">
    <source>
        <dbReference type="ARBA" id="ARBA00023043"/>
    </source>
</evidence>
<dbReference type="SUPFAM" id="SSF48403">
    <property type="entry name" value="Ankyrin repeat"/>
    <property type="match status" value="1"/>
</dbReference>
<dbReference type="InterPro" id="IPR050745">
    <property type="entry name" value="Multifunctional_regulatory"/>
</dbReference>
<feature type="domain" description="Azaphilone pigments biosynthesis cluster protein L N-terminal" evidence="4">
    <location>
        <begin position="2"/>
        <end position="151"/>
    </location>
</feature>
<comment type="caution">
    <text evidence="5">The sequence shown here is derived from an EMBL/GenBank/DDBJ whole genome shotgun (WGS) entry which is preliminary data.</text>
</comment>
<dbReference type="SMART" id="SM00248">
    <property type="entry name" value="ANK"/>
    <property type="match status" value="4"/>
</dbReference>
<dbReference type="Gene3D" id="1.25.40.20">
    <property type="entry name" value="Ankyrin repeat-containing domain"/>
    <property type="match status" value="2"/>
</dbReference>
<feature type="region of interest" description="Disordered" evidence="3">
    <location>
        <begin position="889"/>
        <end position="922"/>
    </location>
</feature>
<dbReference type="InterPro" id="IPR031348">
    <property type="entry name" value="PigL_N"/>
</dbReference>
<feature type="compositionally biased region" description="Basic and acidic residues" evidence="3">
    <location>
        <begin position="778"/>
        <end position="795"/>
    </location>
</feature>
<protein>
    <recommendedName>
        <fullName evidence="4">Azaphilone pigments biosynthesis cluster protein L N-terminal domain-containing protein</fullName>
    </recommendedName>
</protein>
<evidence type="ECO:0000313" key="6">
    <source>
        <dbReference type="Proteomes" id="UP000237481"/>
    </source>
</evidence>
<dbReference type="InterPro" id="IPR002110">
    <property type="entry name" value="Ankyrin_rpt"/>
</dbReference>